<organism evidence="10 11">
    <name type="scientific">Streptomyces xanthochromogenes</name>
    <dbReference type="NCBI Taxonomy" id="67384"/>
    <lineage>
        <taxon>Bacteria</taxon>
        <taxon>Bacillati</taxon>
        <taxon>Actinomycetota</taxon>
        <taxon>Actinomycetes</taxon>
        <taxon>Kitasatosporales</taxon>
        <taxon>Streptomycetaceae</taxon>
        <taxon>Streptomyces</taxon>
    </lineage>
</organism>
<feature type="chain" id="PRO_5046062802" description="Chaplin domain-containing protein" evidence="8">
    <location>
        <begin position="27"/>
        <end position="80"/>
    </location>
</feature>
<evidence type="ECO:0000256" key="5">
    <source>
        <dbReference type="ARBA" id="ARBA00022889"/>
    </source>
</evidence>
<evidence type="ECO:0000256" key="6">
    <source>
        <dbReference type="ARBA" id="ARBA00023087"/>
    </source>
</evidence>
<feature type="signal peptide" evidence="8">
    <location>
        <begin position="1"/>
        <end position="26"/>
    </location>
</feature>
<sequence length="80" mass="7728">MRIRTALAATVLAATAVIGTAGAAAADPNPPVVGTAQDSPGVLSGDVIQVPVTVPVNACGDTIDLIGLLNPAAGNTCVNH</sequence>
<keyword evidence="5" id="KW-0130">Cell adhesion</keyword>
<keyword evidence="3" id="KW-0964">Secreted</keyword>
<keyword evidence="2" id="KW-0134">Cell wall</keyword>
<reference evidence="11" key="1">
    <citation type="journal article" date="2019" name="Int. J. Syst. Evol. Microbiol.">
        <title>The Global Catalogue of Microorganisms (GCM) 10K type strain sequencing project: providing services to taxonomists for standard genome sequencing and annotation.</title>
        <authorList>
            <consortium name="The Broad Institute Genomics Platform"/>
            <consortium name="The Broad Institute Genome Sequencing Center for Infectious Disease"/>
            <person name="Wu L."/>
            <person name="Ma J."/>
        </authorList>
    </citation>
    <scope>NUCLEOTIDE SEQUENCE [LARGE SCALE GENOMIC DNA]</scope>
    <source>
        <strain evidence="11">JCM 4594</strain>
    </source>
</reference>
<evidence type="ECO:0000313" key="11">
    <source>
        <dbReference type="Proteomes" id="UP000600946"/>
    </source>
</evidence>
<keyword evidence="6 7" id="KW-0034">Amyloid</keyword>
<evidence type="ECO:0000259" key="9">
    <source>
        <dbReference type="PROSITE" id="PS51884"/>
    </source>
</evidence>
<protein>
    <recommendedName>
        <fullName evidence="9">Chaplin domain-containing protein</fullName>
    </recommendedName>
</protein>
<evidence type="ECO:0000256" key="4">
    <source>
        <dbReference type="ARBA" id="ARBA00022729"/>
    </source>
</evidence>
<comment type="subcellular location">
    <subcellularLocation>
        <location evidence="1">Secreted</location>
        <location evidence="1">Cell wall</location>
    </subcellularLocation>
</comment>
<dbReference type="Pfam" id="PF03777">
    <property type="entry name" value="ChpA-C"/>
    <property type="match status" value="1"/>
</dbReference>
<name>A0ABQ2ZPG1_9ACTN</name>
<evidence type="ECO:0000256" key="3">
    <source>
        <dbReference type="ARBA" id="ARBA00022525"/>
    </source>
</evidence>
<accession>A0ABQ2ZPG1</accession>
<evidence type="ECO:0000256" key="7">
    <source>
        <dbReference type="PROSITE-ProRule" id="PRU01232"/>
    </source>
</evidence>
<evidence type="ECO:0000313" key="10">
    <source>
        <dbReference type="EMBL" id="GGY18714.1"/>
    </source>
</evidence>
<evidence type="ECO:0000256" key="8">
    <source>
        <dbReference type="SAM" id="SignalP"/>
    </source>
</evidence>
<dbReference type="Proteomes" id="UP000600946">
    <property type="component" value="Unassembled WGS sequence"/>
</dbReference>
<evidence type="ECO:0000256" key="1">
    <source>
        <dbReference type="ARBA" id="ARBA00004191"/>
    </source>
</evidence>
<feature type="domain" description="Chaplin" evidence="9">
    <location>
        <begin position="39"/>
        <end position="79"/>
    </location>
</feature>
<proteinExistence type="predicted"/>
<evidence type="ECO:0000256" key="2">
    <source>
        <dbReference type="ARBA" id="ARBA00022512"/>
    </source>
</evidence>
<dbReference type="PROSITE" id="PS51884">
    <property type="entry name" value="CHAPLIN"/>
    <property type="match status" value="1"/>
</dbReference>
<gene>
    <name evidence="10" type="ORF">GCM10010326_09310</name>
</gene>
<dbReference type="InterPro" id="IPR005528">
    <property type="entry name" value="ChpA-H"/>
</dbReference>
<keyword evidence="11" id="KW-1185">Reference proteome</keyword>
<keyword evidence="4 8" id="KW-0732">Signal</keyword>
<dbReference type="EMBL" id="BMUU01000001">
    <property type="protein sequence ID" value="GGY18714.1"/>
    <property type="molecule type" value="Genomic_DNA"/>
</dbReference>
<comment type="caution">
    <text evidence="10">The sequence shown here is derived from an EMBL/GenBank/DDBJ whole genome shotgun (WGS) entry which is preliminary data.</text>
</comment>